<dbReference type="AlphaFoldDB" id="A0A2P4NM64"/>
<dbReference type="Gene3D" id="3.40.190.10">
    <property type="entry name" value="Periplasmic binding protein-like II"/>
    <property type="match status" value="2"/>
</dbReference>
<dbReference type="EMBL" id="LOPW02000018">
    <property type="protein sequence ID" value="POG54253.1"/>
    <property type="molecule type" value="Genomic_DNA"/>
</dbReference>
<dbReference type="InterPro" id="IPR050490">
    <property type="entry name" value="Bact_solute-bd_prot1"/>
</dbReference>
<organism evidence="5 6">
    <name type="scientific">Haloferax marisrubri</name>
    <dbReference type="NCBI Taxonomy" id="1544719"/>
    <lineage>
        <taxon>Archaea</taxon>
        <taxon>Methanobacteriati</taxon>
        <taxon>Methanobacteriota</taxon>
        <taxon>Stenosarchaea group</taxon>
        <taxon>Halobacteria</taxon>
        <taxon>Halobacteriales</taxon>
        <taxon>Haloferacaceae</taxon>
        <taxon>Haloferax</taxon>
    </lineage>
</organism>
<dbReference type="InterPro" id="IPR006059">
    <property type="entry name" value="SBP"/>
</dbReference>
<comment type="caution">
    <text evidence="5">The sequence shown here is derived from an EMBL/GenBank/DDBJ whole genome shotgun (WGS) entry which is preliminary data.</text>
</comment>
<dbReference type="PROSITE" id="PS51257">
    <property type="entry name" value="PROKAR_LIPOPROTEIN"/>
    <property type="match status" value="1"/>
</dbReference>
<proteinExistence type="predicted"/>
<dbReference type="Pfam" id="PF01547">
    <property type="entry name" value="SBP_bac_1"/>
    <property type="match status" value="1"/>
</dbReference>
<evidence type="ECO:0000256" key="2">
    <source>
        <dbReference type="ARBA" id="ARBA00022448"/>
    </source>
</evidence>
<evidence type="ECO:0000256" key="3">
    <source>
        <dbReference type="ARBA" id="ARBA00022729"/>
    </source>
</evidence>
<reference evidence="5" key="1">
    <citation type="submission" date="2017-08" db="EMBL/GenBank/DDBJ databases">
        <title>Haloferax marisrubri sp. nov., isolated from the Discovery deep brine-seawater interface in the Red Sea.</title>
        <authorList>
            <person name="Zhang G."/>
            <person name="Stingl U."/>
        </authorList>
    </citation>
    <scope>NUCLEOTIDE SEQUENCE [LARGE SCALE GENOMIC DNA]</scope>
    <source>
        <strain evidence="5">SB3</strain>
    </source>
</reference>
<evidence type="ECO:0000313" key="5">
    <source>
        <dbReference type="EMBL" id="POG54253.1"/>
    </source>
</evidence>
<keyword evidence="6" id="KW-1185">Reference proteome</keyword>
<dbReference type="Proteomes" id="UP000053621">
    <property type="component" value="Unassembled WGS sequence"/>
</dbReference>
<accession>A0A2P4NM64</accession>
<dbReference type="PANTHER" id="PTHR43649:SF31">
    <property type="entry name" value="SN-GLYCEROL-3-PHOSPHATE-BINDING PERIPLASMIC PROTEIN UGPB"/>
    <property type="match status" value="1"/>
</dbReference>
<dbReference type="SUPFAM" id="SSF53850">
    <property type="entry name" value="Periplasmic binding protein-like II"/>
    <property type="match status" value="1"/>
</dbReference>
<dbReference type="CDD" id="cd14748">
    <property type="entry name" value="PBP2_UgpB"/>
    <property type="match status" value="1"/>
</dbReference>
<evidence type="ECO:0000313" key="6">
    <source>
        <dbReference type="Proteomes" id="UP000053621"/>
    </source>
</evidence>
<feature type="compositionally biased region" description="Low complexity" evidence="4">
    <location>
        <begin position="36"/>
        <end position="58"/>
    </location>
</feature>
<comment type="subcellular location">
    <subcellularLocation>
        <location evidence="1">Cell envelope</location>
    </subcellularLocation>
</comment>
<feature type="region of interest" description="Disordered" evidence="4">
    <location>
        <begin position="27"/>
        <end position="61"/>
    </location>
</feature>
<dbReference type="PANTHER" id="PTHR43649">
    <property type="entry name" value="ARABINOSE-BINDING PROTEIN-RELATED"/>
    <property type="match status" value="1"/>
</dbReference>
<evidence type="ECO:0000256" key="1">
    <source>
        <dbReference type="ARBA" id="ARBA00004196"/>
    </source>
</evidence>
<keyword evidence="2" id="KW-0813">Transport</keyword>
<keyword evidence="3" id="KW-0732">Signal</keyword>
<dbReference type="InterPro" id="IPR006311">
    <property type="entry name" value="TAT_signal"/>
</dbReference>
<dbReference type="PROSITE" id="PS51318">
    <property type="entry name" value="TAT"/>
    <property type="match status" value="1"/>
</dbReference>
<sequence length="445" mass="48015">MSGKDSRTSVTRRQVMAATGATSAALLSGCLGGNGDEQSSGSGDQSGETATDADATETPIPQTSLSLAGWAADDTESELLKQRISDFESTHDNIDVSYSAVQAKYKQKLKTQLGAGNAPDVFYVDANYFGSFAANDVLLSLDELEADQELDTDDFFEPLIDAFRHDGSLYGVPKDFSTLGLFYNTELFDQAGVEAPETWSELKQALAAVAEKTDVKAPMMEYGNARMWKALLYQNGGQMLSDDESEAVFASDEGVEALEYMLELRDEGLLATPDELGAGWHGAGLGTEEIAAAIIGPWTFPFLAENHPEVDEKIDVAHLPIPEGGQKATSAYTVSYSVAYNTDSPAASRELIKGLTSSEGMQKWAEQGLALSARKSHQSLQFYEDHPRYKTLLEAGEWSVPVAYGPNSEALLNRLHPELEGAMLGQQSAEAALTKAQEKINTEVF</sequence>
<gene>
    <name evidence="5" type="ORF">AUR65_016545</name>
</gene>
<protein>
    <submittedName>
        <fullName evidence="5">ABC transporter substrate-binding protein</fullName>
    </submittedName>
</protein>
<name>A0A2P4NM64_9EURY</name>
<evidence type="ECO:0000256" key="4">
    <source>
        <dbReference type="SAM" id="MobiDB-lite"/>
    </source>
</evidence>